<dbReference type="Pfam" id="PF01476">
    <property type="entry name" value="LysM"/>
    <property type="match status" value="1"/>
</dbReference>
<proteinExistence type="predicted"/>
<gene>
    <name evidence="2" type="ORF">ACBP88_00820</name>
</gene>
<dbReference type="InterPro" id="IPR016930">
    <property type="entry name" value="UCP029644"/>
</dbReference>
<dbReference type="PANTHER" id="PTHR38731">
    <property type="entry name" value="LIPL45-RELATED LIPOPROTEIN-RELATED"/>
    <property type="match status" value="1"/>
</dbReference>
<comment type="caution">
    <text evidence="2">The sequence shown here is derived from an EMBL/GenBank/DDBJ whole genome shotgun (WGS) entry which is preliminary data.</text>
</comment>
<dbReference type="InterPro" id="IPR006860">
    <property type="entry name" value="FecR"/>
</dbReference>
<dbReference type="PIRSF" id="PIRSF029644">
    <property type="entry name" value="UCP029644"/>
    <property type="match status" value="1"/>
</dbReference>
<organism evidence="2 3">
    <name type="scientific">Comamonas jiangduensis</name>
    <dbReference type="NCBI Taxonomy" id="1194168"/>
    <lineage>
        <taxon>Bacteria</taxon>
        <taxon>Pseudomonadati</taxon>
        <taxon>Pseudomonadota</taxon>
        <taxon>Betaproteobacteria</taxon>
        <taxon>Burkholderiales</taxon>
        <taxon>Comamonadaceae</taxon>
        <taxon>Comamonas</taxon>
    </lineage>
</organism>
<dbReference type="Gene3D" id="3.10.350.10">
    <property type="entry name" value="LysM domain"/>
    <property type="match status" value="1"/>
</dbReference>
<sequence>MACTAAVFAAAAQNTPPLLRSSTIQHKVLQGDTLEHLALRYLGDASLWPALQSHNRVASPYRLQPGSILEIPRQLLRAATASVDYVHGDAHVQRRGATASATRGMPLQEGDRLTLAPNAFVAVKLADGSTVHVQSASQLALSQLRRRGRAGSLQSVLEVQSGGVEIQVPSKPDARRQLEVITPVAATSVRGTVFDVQLAAEGHTTAAVLQGRVAVQALADVGHPTQTALLHKHTGIAVSANGQAGSVTTLLPAPSAQDLPALNEDAQWLHLPMPAWAPAKGWRVSVSQDAPGQHVLRSGQFSGPLARFAALEDGDYFLHVRAIDAQGISGIPATVPLRVKAHPVPPLVQTPAPAGVLAQGEAQLQCTPVDGAVQYRHQVIAIDRVQSAVPATAFAQPLLHGQSDTECVMDLRSLPTGNYAWRATSVRMVKGREDQGPWAAAHTFRIAARPQAPSLQALQVQTQAGISTIHWPAEAGQRFRLQAFSSTDSSSQPALDTVLEQPHWTAADLPAGTWHIRIQVQDPSGLHSAFSPLRSVQVLPLVRDGFGAPISSGTGLGITHQ</sequence>
<evidence type="ECO:0000313" key="3">
    <source>
        <dbReference type="Proteomes" id="UP001567350"/>
    </source>
</evidence>
<feature type="domain" description="LysM" evidence="1">
    <location>
        <begin position="24"/>
        <end position="71"/>
    </location>
</feature>
<keyword evidence="3" id="KW-1185">Reference proteome</keyword>
<dbReference type="InterPro" id="IPR013783">
    <property type="entry name" value="Ig-like_fold"/>
</dbReference>
<dbReference type="Gene3D" id="2.60.40.10">
    <property type="entry name" value="Immunoglobulins"/>
    <property type="match status" value="1"/>
</dbReference>
<dbReference type="PROSITE" id="PS51782">
    <property type="entry name" value="LYSM"/>
    <property type="match status" value="1"/>
</dbReference>
<evidence type="ECO:0000259" key="1">
    <source>
        <dbReference type="PROSITE" id="PS51782"/>
    </source>
</evidence>
<dbReference type="InterPro" id="IPR018392">
    <property type="entry name" value="LysM"/>
</dbReference>
<reference evidence="2 3" key="1">
    <citation type="submission" date="2024-08" db="EMBL/GenBank/DDBJ databases">
        <authorList>
            <person name="Feng Z."/>
            <person name="Ronholm J."/>
        </authorList>
    </citation>
    <scope>NUCLEOTIDE SEQUENCE [LARGE SCALE GENOMIC DNA]</scope>
    <source>
        <strain evidence="2 3">4-AB0-8</strain>
    </source>
</reference>
<evidence type="ECO:0000313" key="2">
    <source>
        <dbReference type="EMBL" id="MEZ2738007.1"/>
    </source>
</evidence>
<dbReference type="Pfam" id="PF04773">
    <property type="entry name" value="FecR"/>
    <property type="match status" value="1"/>
</dbReference>
<dbReference type="Gene3D" id="2.60.120.1440">
    <property type="match status" value="1"/>
</dbReference>
<dbReference type="RefSeq" id="WP_370890043.1">
    <property type="nucleotide sequence ID" value="NZ_JBGJLR010000001.1"/>
</dbReference>
<dbReference type="SMART" id="SM00257">
    <property type="entry name" value="LysM"/>
    <property type="match status" value="1"/>
</dbReference>
<protein>
    <submittedName>
        <fullName evidence="2">FecR domain-containing protein</fullName>
    </submittedName>
</protein>
<name>A0ABV4I8G5_9BURK</name>
<dbReference type="CDD" id="cd00118">
    <property type="entry name" value="LysM"/>
    <property type="match status" value="1"/>
</dbReference>
<dbReference type="PANTHER" id="PTHR38731:SF3">
    <property type="entry name" value="BLL6125 PROTEIN"/>
    <property type="match status" value="1"/>
</dbReference>
<dbReference type="InterPro" id="IPR036779">
    <property type="entry name" value="LysM_dom_sf"/>
</dbReference>
<dbReference type="Proteomes" id="UP001567350">
    <property type="component" value="Unassembled WGS sequence"/>
</dbReference>
<accession>A0ABV4I8G5</accession>
<dbReference type="EMBL" id="JBGJLR010000001">
    <property type="protein sequence ID" value="MEZ2738007.1"/>
    <property type="molecule type" value="Genomic_DNA"/>
</dbReference>